<proteinExistence type="predicted"/>
<dbReference type="Proteomes" id="UP000215902">
    <property type="component" value="Unassembled WGS sequence"/>
</dbReference>
<dbReference type="OrthoDB" id="6252347at2759"/>
<organism evidence="2 3">
    <name type="scientific">Macrostomum lignano</name>
    <dbReference type="NCBI Taxonomy" id="282301"/>
    <lineage>
        <taxon>Eukaryota</taxon>
        <taxon>Metazoa</taxon>
        <taxon>Spiralia</taxon>
        <taxon>Lophotrochozoa</taxon>
        <taxon>Platyhelminthes</taxon>
        <taxon>Rhabditophora</taxon>
        <taxon>Macrostomorpha</taxon>
        <taxon>Macrostomida</taxon>
        <taxon>Macrostomidae</taxon>
        <taxon>Macrostomum</taxon>
    </lineage>
</organism>
<feature type="compositionally biased region" description="Low complexity" evidence="1">
    <location>
        <begin position="284"/>
        <end position="302"/>
    </location>
</feature>
<feature type="compositionally biased region" description="Low complexity" evidence="1">
    <location>
        <begin position="484"/>
        <end position="494"/>
    </location>
</feature>
<reference evidence="2 3" key="1">
    <citation type="submission" date="2017-06" db="EMBL/GenBank/DDBJ databases">
        <title>A platform for efficient transgenesis in Macrostomum lignano, a flatworm model organism for stem cell research.</title>
        <authorList>
            <person name="Berezikov E."/>
        </authorList>
    </citation>
    <scope>NUCLEOTIDE SEQUENCE [LARGE SCALE GENOMIC DNA]</scope>
    <source>
        <strain evidence="2">DV1</strain>
        <tissue evidence="2">Whole organism</tissue>
    </source>
</reference>
<keyword evidence="3" id="KW-1185">Reference proteome</keyword>
<comment type="caution">
    <text evidence="2">The sequence shown here is derived from an EMBL/GenBank/DDBJ whole genome shotgun (WGS) entry which is preliminary data.</text>
</comment>
<feature type="region of interest" description="Disordered" evidence="1">
    <location>
        <begin position="115"/>
        <end position="134"/>
    </location>
</feature>
<feature type="region of interest" description="Disordered" evidence="1">
    <location>
        <begin position="169"/>
        <end position="188"/>
    </location>
</feature>
<feature type="region of interest" description="Disordered" evidence="1">
    <location>
        <begin position="274"/>
        <end position="410"/>
    </location>
</feature>
<feature type="region of interest" description="Disordered" evidence="1">
    <location>
        <begin position="478"/>
        <end position="506"/>
    </location>
</feature>
<feature type="compositionally biased region" description="Gly residues" evidence="1">
    <location>
        <begin position="376"/>
        <end position="392"/>
    </location>
</feature>
<evidence type="ECO:0000313" key="2">
    <source>
        <dbReference type="EMBL" id="PAA54456.1"/>
    </source>
</evidence>
<dbReference type="EMBL" id="NIVC01002903">
    <property type="protein sequence ID" value="PAA54456.1"/>
    <property type="molecule type" value="Genomic_DNA"/>
</dbReference>
<evidence type="ECO:0000313" key="3">
    <source>
        <dbReference type="Proteomes" id="UP000215902"/>
    </source>
</evidence>
<dbReference type="AlphaFoldDB" id="A0A267DZ51"/>
<sequence>MFVQTHAPECNHNRNRTGIFLAAQESLTVYRPKQANRDSDRGLSRQHQPPPSQQQQNFAAHSAHDQVERFMREKTLLEQLRVRDARRGFVGSRGLENYRLKRMQSCLEGMRLQREPTAASLDSPRLRNSRAAAAPPLSRLVTAAASHSAAEPAAGRQLWRTRRSQLPLTASSLSEPPGQPQQQPQQLHRSFAQPPTVNLGADFQQPAPLPALARGARRQRRGVAEFAPGSKATQQQQQQKLYFSSGGGGGAVAGIGQRLYRMRSGRERLRQLGLRGASNGGDDGASASSSQQPQQQQQQQQQHINDIFRLPDSDAARMDGGAADDNSEAAAAPPPPTAAQLRRRSGRRSQEDGDGAAATMSGTPPPRPTPPLTAGSGRGGASGGGGGSGAGGRRLSSIEMMVQNEDGEAEEVEIDVADTEDDVVAPLAKDNQRCRKQPIADRISRRRNSEVAADIIRMSAAHRRREFAALIDEHQAIVRELEGQKPQQQHQPAQRSDKENIGRPGR</sequence>
<name>A0A267DZ51_9PLAT</name>
<evidence type="ECO:0000256" key="1">
    <source>
        <dbReference type="SAM" id="MobiDB-lite"/>
    </source>
</evidence>
<feature type="compositionally biased region" description="Basic and acidic residues" evidence="1">
    <location>
        <begin position="495"/>
        <end position="506"/>
    </location>
</feature>
<accession>A0A267DZ51</accession>
<feature type="region of interest" description="Disordered" evidence="1">
    <location>
        <begin position="34"/>
        <end position="61"/>
    </location>
</feature>
<gene>
    <name evidence="2" type="ORF">BOX15_Mlig006745g1</name>
</gene>
<protein>
    <submittedName>
        <fullName evidence="2">Uncharacterized protein</fullName>
    </submittedName>
</protein>
<feature type="region of interest" description="Disordered" evidence="1">
    <location>
        <begin position="215"/>
        <end position="248"/>
    </location>
</feature>